<protein>
    <recommendedName>
        <fullName evidence="1">C-type lectin domain-containing protein</fullName>
    </recommendedName>
</protein>
<feature type="domain" description="C-type lectin" evidence="1">
    <location>
        <begin position="161"/>
        <end position="270"/>
    </location>
</feature>
<dbReference type="PANTHER" id="PTHR45784">
    <property type="entry name" value="C-TYPE LECTIN DOMAIN FAMILY 20 MEMBER A-RELATED"/>
    <property type="match status" value="1"/>
</dbReference>
<dbReference type="InterPro" id="IPR001304">
    <property type="entry name" value="C-type_lectin-like"/>
</dbReference>
<dbReference type="EMBL" id="JBBPFD010000014">
    <property type="protein sequence ID" value="KAK7898418.1"/>
    <property type="molecule type" value="Genomic_DNA"/>
</dbReference>
<dbReference type="PROSITE" id="PS50041">
    <property type="entry name" value="C_TYPE_LECTIN_2"/>
    <property type="match status" value="2"/>
</dbReference>
<proteinExistence type="predicted"/>
<organism evidence="2 3">
    <name type="scientific">Mugilogobius chulae</name>
    <name type="common">yellowstripe goby</name>
    <dbReference type="NCBI Taxonomy" id="88201"/>
    <lineage>
        <taxon>Eukaryota</taxon>
        <taxon>Metazoa</taxon>
        <taxon>Chordata</taxon>
        <taxon>Craniata</taxon>
        <taxon>Vertebrata</taxon>
        <taxon>Euteleostomi</taxon>
        <taxon>Actinopterygii</taxon>
        <taxon>Neopterygii</taxon>
        <taxon>Teleostei</taxon>
        <taxon>Neoteleostei</taxon>
        <taxon>Acanthomorphata</taxon>
        <taxon>Gobiaria</taxon>
        <taxon>Gobiiformes</taxon>
        <taxon>Gobioidei</taxon>
        <taxon>Gobiidae</taxon>
        <taxon>Gobionellinae</taxon>
        <taxon>Mugilogobius</taxon>
    </lineage>
</organism>
<evidence type="ECO:0000313" key="2">
    <source>
        <dbReference type="EMBL" id="KAK7898418.1"/>
    </source>
</evidence>
<dbReference type="InterPro" id="IPR016187">
    <property type="entry name" value="CTDL_fold"/>
</dbReference>
<dbReference type="Gene3D" id="3.10.100.10">
    <property type="entry name" value="Mannose-Binding Protein A, subunit A"/>
    <property type="match status" value="2"/>
</dbReference>
<accession>A0AAW0NF28</accession>
<evidence type="ECO:0000259" key="1">
    <source>
        <dbReference type="PROSITE" id="PS50041"/>
    </source>
</evidence>
<dbReference type="Pfam" id="PF00059">
    <property type="entry name" value="Lectin_C"/>
    <property type="match status" value="2"/>
</dbReference>
<reference evidence="3" key="1">
    <citation type="submission" date="2024-04" db="EMBL/GenBank/DDBJ databases">
        <title>Salinicola lusitanus LLJ914,a marine bacterium isolated from the Okinawa Trough.</title>
        <authorList>
            <person name="Li J."/>
        </authorList>
    </citation>
    <scope>NUCLEOTIDE SEQUENCE [LARGE SCALE GENOMIC DNA]</scope>
</reference>
<dbReference type="SUPFAM" id="SSF56436">
    <property type="entry name" value="C-type lectin-like"/>
    <property type="match status" value="2"/>
</dbReference>
<dbReference type="Proteomes" id="UP001460270">
    <property type="component" value="Unassembled WGS sequence"/>
</dbReference>
<sequence length="332" mass="37486">MGFILRPSSHSWVSAAHSLTLTVTSSSPHANEALAPPPPDTSICLVLQGGGRWAAQERQHTHDRDTGILIPLACAERPFTFVNKHLNWTLAQAFCRERCTDLVTVSDQQENQKLMELAEDLNECIWIGIRQNSDNWRWSSGAPPSSLSKHDKIWAMAYGKYILEKTSMTWENAQDYCRTKQAGDLASIHQSGDLGTLISMLPFTIPLTSAWIGLYRDPWSSWSDNTNTNFYNWESEPPVYPADDRCGCLSADSGKWHEELCSGSKRFICYGECRMQRVVKVKFQSEVDLNNLEIQDQIIEQMKNRLGPVGESNLTVKWRATTKTFNGTEPIV</sequence>
<gene>
    <name evidence="2" type="ORF">WMY93_019271</name>
</gene>
<feature type="domain" description="C-type lectin" evidence="1">
    <location>
        <begin position="79"/>
        <end position="160"/>
    </location>
</feature>
<dbReference type="SMART" id="SM00034">
    <property type="entry name" value="CLECT"/>
    <property type="match status" value="1"/>
</dbReference>
<dbReference type="PANTHER" id="PTHR45784:SF5">
    <property type="entry name" value="C-TYPE LECTIN DOMAIN FAMILY 20 MEMBER A-RELATED"/>
    <property type="match status" value="1"/>
</dbReference>
<dbReference type="InterPro" id="IPR016186">
    <property type="entry name" value="C-type_lectin-like/link_sf"/>
</dbReference>
<comment type="caution">
    <text evidence="2">The sequence shown here is derived from an EMBL/GenBank/DDBJ whole genome shotgun (WGS) entry which is preliminary data.</text>
</comment>
<evidence type="ECO:0000313" key="3">
    <source>
        <dbReference type="Proteomes" id="UP001460270"/>
    </source>
</evidence>
<dbReference type="AlphaFoldDB" id="A0AAW0NF28"/>
<keyword evidence="3" id="KW-1185">Reference proteome</keyword>
<name>A0AAW0NF28_9GOBI</name>